<dbReference type="SUPFAM" id="SSF159888">
    <property type="entry name" value="YdhG-like"/>
    <property type="match status" value="1"/>
</dbReference>
<keyword evidence="4" id="KW-1185">Reference proteome</keyword>
<dbReference type="Pfam" id="PF08818">
    <property type="entry name" value="DUF1801"/>
    <property type="match status" value="1"/>
</dbReference>
<sequence>MTSKLPPERIPAIDAYLDAANPDFRPMLAALRDAVHRACPQAEEAIKWGMPTFLYRGKILCGMAAFKQHMSFGYWQHAEVLGEAASAARTGMGSYGKLRTAADIPKPALLKSHIRRAMQLIDEAAAGTASARPRPARTARPEAVPPPGFAAALKAHPVARKHFEAFPPGQRREYIDWINEAMRDDTRERRIAQAIEWLGEGKRRNWKYENC</sequence>
<dbReference type="AlphaFoldDB" id="A0A344J511"/>
<evidence type="ECO:0000259" key="2">
    <source>
        <dbReference type="Pfam" id="PF08818"/>
    </source>
</evidence>
<dbReference type="RefSeq" id="WP_112926334.1">
    <property type="nucleotide sequence ID" value="NZ_CP029556.1"/>
</dbReference>
<feature type="domain" description="YdhG-like" evidence="2">
    <location>
        <begin position="25"/>
        <end position="118"/>
    </location>
</feature>
<name>A0A344J511_9GAMM</name>
<protein>
    <recommendedName>
        <fullName evidence="2">YdhG-like domain-containing protein</fullName>
    </recommendedName>
</protein>
<feature type="region of interest" description="Disordered" evidence="1">
    <location>
        <begin position="126"/>
        <end position="145"/>
    </location>
</feature>
<dbReference type="Proteomes" id="UP000251842">
    <property type="component" value="Chromosome"/>
</dbReference>
<dbReference type="KEGG" id="lue:DCD74_04895"/>
<organism evidence="3 4">
    <name type="scientific">Solilutibacter oculi</name>
    <dbReference type="NCBI Taxonomy" id="2698682"/>
    <lineage>
        <taxon>Bacteria</taxon>
        <taxon>Pseudomonadati</taxon>
        <taxon>Pseudomonadota</taxon>
        <taxon>Gammaproteobacteria</taxon>
        <taxon>Lysobacterales</taxon>
        <taxon>Lysobacteraceae</taxon>
        <taxon>Solilutibacter</taxon>
    </lineage>
</organism>
<dbReference type="InterPro" id="IPR014922">
    <property type="entry name" value="YdhG-like"/>
</dbReference>
<dbReference type="OrthoDB" id="7619808at2"/>
<reference evidence="4" key="1">
    <citation type="submission" date="2018-05" db="EMBL/GenBank/DDBJ databases">
        <title>Luteimonas pekinense sp. nov., isolated from human Meibomian gland secretions, Beijing, China.</title>
        <authorList>
            <person name="Wen T."/>
            <person name="Bai H."/>
            <person name="Lv H."/>
        </authorList>
    </citation>
    <scope>NUCLEOTIDE SEQUENCE [LARGE SCALE GENOMIC DNA]</scope>
    <source>
        <strain evidence="4">83-4</strain>
    </source>
</reference>
<proteinExistence type="predicted"/>
<dbReference type="EMBL" id="CP029556">
    <property type="protein sequence ID" value="AXA84121.1"/>
    <property type="molecule type" value="Genomic_DNA"/>
</dbReference>
<accession>A0A344J511</accession>
<dbReference type="Pfam" id="PF13376">
    <property type="entry name" value="OmdA"/>
    <property type="match status" value="1"/>
</dbReference>
<evidence type="ECO:0000313" key="4">
    <source>
        <dbReference type="Proteomes" id="UP000251842"/>
    </source>
</evidence>
<gene>
    <name evidence="3" type="ORF">DCD74_04895</name>
</gene>
<dbReference type="Gene3D" id="3.90.1150.200">
    <property type="match status" value="1"/>
</dbReference>
<feature type="compositionally biased region" description="Low complexity" evidence="1">
    <location>
        <begin position="126"/>
        <end position="142"/>
    </location>
</feature>
<evidence type="ECO:0000313" key="3">
    <source>
        <dbReference type="EMBL" id="AXA84121.1"/>
    </source>
</evidence>
<evidence type="ECO:0000256" key="1">
    <source>
        <dbReference type="SAM" id="MobiDB-lite"/>
    </source>
</evidence>